<proteinExistence type="predicted"/>
<comment type="caution">
    <text evidence="4">The sequence shown here is derived from an EMBL/GenBank/DDBJ whole genome shotgun (WGS) entry which is preliminary data.</text>
</comment>
<dbReference type="AlphaFoldDB" id="A0A9D2G4T1"/>
<keyword evidence="1 2" id="KW-0238">DNA-binding</keyword>
<feature type="DNA-binding region" description="H-T-H motif" evidence="2">
    <location>
        <begin position="33"/>
        <end position="52"/>
    </location>
</feature>
<evidence type="ECO:0000259" key="3">
    <source>
        <dbReference type="PROSITE" id="PS50977"/>
    </source>
</evidence>
<organism evidence="4 5">
    <name type="scientific">Candidatus Gallimonas intestinavium</name>
    <dbReference type="NCBI Taxonomy" id="2838603"/>
    <lineage>
        <taxon>Bacteria</taxon>
        <taxon>Bacillati</taxon>
        <taxon>Bacillota</taxon>
        <taxon>Clostridia</taxon>
        <taxon>Candidatus Gallimonas</taxon>
    </lineage>
</organism>
<dbReference type="GO" id="GO:0003677">
    <property type="term" value="F:DNA binding"/>
    <property type="evidence" value="ECO:0007669"/>
    <property type="project" value="UniProtKB-UniRule"/>
</dbReference>
<dbReference type="EMBL" id="DXBB01000084">
    <property type="protein sequence ID" value="HIZ73144.1"/>
    <property type="molecule type" value="Genomic_DNA"/>
</dbReference>
<feature type="domain" description="HTH tetR-type" evidence="3">
    <location>
        <begin position="10"/>
        <end position="70"/>
    </location>
</feature>
<dbReference type="InterPro" id="IPR001647">
    <property type="entry name" value="HTH_TetR"/>
</dbReference>
<dbReference type="SUPFAM" id="SSF46689">
    <property type="entry name" value="Homeodomain-like"/>
    <property type="match status" value="1"/>
</dbReference>
<evidence type="ECO:0000313" key="5">
    <source>
        <dbReference type="Proteomes" id="UP000824102"/>
    </source>
</evidence>
<dbReference type="PROSITE" id="PS50977">
    <property type="entry name" value="HTH_TETR_2"/>
    <property type="match status" value="1"/>
</dbReference>
<evidence type="ECO:0000256" key="2">
    <source>
        <dbReference type="PROSITE-ProRule" id="PRU00335"/>
    </source>
</evidence>
<dbReference type="PRINTS" id="PR00455">
    <property type="entry name" value="HTHTETR"/>
</dbReference>
<dbReference type="Proteomes" id="UP000824102">
    <property type="component" value="Unassembled WGS sequence"/>
</dbReference>
<dbReference type="PANTHER" id="PTHR43479">
    <property type="entry name" value="ACREF/ENVCD OPERON REPRESSOR-RELATED"/>
    <property type="match status" value="1"/>
</dbReference>
<dbReference type="PANTHER" id="PTHR43479:SF11">
    <property type="entry name" value="ACREF_ENVCD OPERON REPRESSOR-RELATED"/>
    <property type="match status" value="1"/>
</dbReference>
<name>A0A9D2G4T1_9FIRM</name>
<dbReference type="Pfam" id="PF00440">
    <property type="entry name" value="TetR_N"/>
    <property type="match status" value="1"/>
</dbReference>
<protein>
    <submittedName>
        <fullName evidence="4">TetR/AcrR family transcriptional regulator</fullName>
    </submittedName>
</protein>
<accession>A0A9D2G4T1</accession>
<dbReference type="InterPro" id="IPR009057">
    <property type="entry name" value="Homeodomain-like_sf"/>
</dbReference>
<reference evidence="4" key="2">
    <citation type="submission" date="2021-04" db="EMBL/GenBank/DDBJ databases">
        <authorList>
            <person name="Gilroy R."/>
        </authorList>
    </citation>
    <scope>NUCLEOTIDE SEQUENCE</scope>
    <source>
        <strain evidence="4">ChiW7-2402</strain>
    </source>
</reference>
<evidence type="ECO:0000256" key="1">
    <source>
        <dbReference type="ARBA" id="ARBA00023125"/>
    </source>
</evidence>
<reference evidence="4" key="1">
    <citation type="journal article" date="2021" name="PeerJ">
        <title>Extensive microbial diversity within the chicken gut microbiome revealed by metagenomics and culture.</title>
        <authorList>
            <person name="Gilroy R."/>
            <person name="Ravi A."/>
            <person name="Getino M."/>
            <person name="Pursley I."/>
            <person name="Horton D.L."/>
            <person name="Alikhan N.F."/>
            <person name="Baker D."/>
            <person name="Gharbi K."/>
            <person name="Hall N."/>
            <person name="Watson M."/>
            <person name="Adriaenssens E.M."/>
            <person name="Foster-Nyarko E."/>
            <person name="Jarju S."/>
            <person name="Secka A."/>
            <person name="Antonio M."/>
            <person name="Oren A."/>
            <person name="Chaudhuri R.R."/>
            <person name="La Ragione R."/>
            <person name="Hildebrand F."/>
            <person name="Pallen M.J."/>
        </authorList>
    </citation>
    <scope>NUCLEOTIDE SEQUENCE</scope>
    <source>
        <strain evidence="4">ChiW7-2402</strain>
    </source>
</reference>
<dbReference type="InterPro" id="IPR050624">
    <property type="entry name" value="HTH-type_Tx_Regulator"/>
</dbReference>
<dbReference type="Gene3D" id="1.10.357.10">
    <property type="entry name" value="Tetracycline Repressor, domain 2"/>
    <property type="match status" value="1"/>
</dbReference>
<sequence length="177" mass="21428">MQYAQPAPEDYTRHYIVTALFKLMHEYEYEKIAVTDIVRKAGVGRATFYRYFRSKEDVILHYFEHNTREFVFARRFYPRCREDYVQVVTDVLAMFRKQKEPFKLLKQAHLSDLYLDFLNQNFVRTFEEEHPGENPYLPYLYAGMLYNVSMKWLEDDCREEIGLLAELIVDAIYTRDE</sequence>
<gene>
    <name evidence="4" type="ORF">H9964_06155</name>
</gene>
<evidence type="ECO:0000313" key="4">
    <source>
        <dbReference type="EMBL" id="HIZ73144.1"/>
    </source>
</evidence>